<feature type="domain" description="BTB" evidence="1">
    <location>
        <begin position="11"/>
        <end position="73"/>
    </location>
</feature>
<evidence type="ECO:0000259" key="1">
    <source>
        <dbReference type="PROSITE" id="PS50097"/>
    </source>
</evidence>
<dbReference type="SUPFAM" id="SSF54695">
    <property type="entry name" value="POZ domain"/>
    <property type="match status" value="1"/>
</dbReference>
<reference evidence="2" key="1">
    <citation type="submission" date="2023-03" db="EMBL/GenBank/DDBJ databases">
        <title>Massive genome expansion in bonnet fungi (Mycena s.s.) driven by repeated elements and novel gene families across ecological guilds.</title>
        <authorList>
            <consortium name="Lawrence Berkeley National Laboratory"/>
            <person name="Harder C.B."/>
            <person name="Miyauchi S."/>
            <person name="Viragh M."/>
            <person name="Kuo A."/>
            <person name="Thoen E."/>
            <person name="Andreopoulos B."/>
            <person name="Lu D."/>
            <person name="Skrede I."/>
            <person name="Drula E."/>
            <person name="Henrissat B."/>
            <person name="Morin E."/>
            <person name="Kohler A."/>
            <person name="Barry K."/>
            <person name="LaButti K."/>
            <person name="Morin E."/>
            <person name="Salamov A."/>
            <person name="Lipzen A."/>
            <person name="Mereny Z."/>
            <person name="Hegedus B."/>
            <person name="Baldrian P."/>
            <person name="Stursova M."/>
            <person name="Weitz H."/>
            <person name="Taylor A."/>
            <person name="Grigoriev I.V."/>
            <person name="Nagy L.G."/>
            <person name="Martin F."/>
            <person name="Kauserud H."/>
        </authorList>
    </citation>
    <scope>NUCLEOTIDE SEQUENCE</scope>
    <source>
        <strain evidence="2">CBHHK188m</strain>
    </source>
</reference>
<evidence type="ECO:0000313" key="2">
    <source>
        <dbReference type="EMBL" id="KAJ7751893.1"/>
    </source>
</evidence>
<feature type="non-terminal residue" evidence="2">
    <location>
        <position position="1"/>
    </location>
</feature>
<dbReference type="CDD" id="cd18186">
    <property type="entry name" value="BTB_POZ_ZBTB_KLHL-like"/>
    <property type="match status" value="1"/>
</dbReference>
<keyword evidence="3" id="KW-1185">Reference proteome</keyword>
<dbReference type="EMBL" id="JARJLG010000076">
    <property type="protein sequence ID" value="KAJ7751893.1"/>
    <property type="molecule type" value="Genomic_DNA"/>
</dbReference>
<gene>
    <name evidence="2" type="ORF">DFH07DRAFT_693778</name>
</gene>
<protein>
    <recommendedName>
        <fullName evidence="1">BTB domain-containing protein</fullName>
    </recommendedName>
</protein>
<proteinExistence type="predicted"/>
<dbReference type="Proteomes" id="UP001215280">
    <property type="component" value="Unassembled WGS sequence"/>
</dbReference>
<evidence type="ECO:0000313" key="3">
    <source>
        <dbReference type="Proteomes" id="UP001215280"/>
    </source>
</evidence>
<organism evidence="2 3">
    <name type="scientific">Mycena maculata</name>
    <dbReference type="NCBI Taxonomy" id="230809"/>
    <lineage>
        <taxon>Eukaryota</taxon>
        <taxon>Fungi</taxon>
        <taxon>Dikarya</taxon>
        <taxon>Basidiomycota</taxon>
        <taxon>Agaricomycotina</taxon>
        <taxon>Agaricomycetes</taxon>
        <taxon>Agaricomycetidae</taxon>
        <taxon>Agaricales</taxon>
        <taxon>Marasmiineae</taxon>
        <taxon>Mycenaceae</taxon>
        <taxon>Mycena</taxon>
    </lineage>
</organism>
<feature type="non-terminal residue" evidence="2">
    <location>
        <position position="73"/>
    </location>
</feature>
<dbReference type="PROSITE" id="PS50097">
    <property type="entry name" value="BTB"/>
    <property type="match status" value="1"/>
</dbReference>
<comment type="caution">
    <text evidence="2">The sequence shown here is derived from an EMBL/GenBank/DDBJ whole genome shotgun (WGS) entry which is preliminary data.</text>
</comment>
<dbReference type="InterPro" id="IPR000210">
    <property type="entry name" value="BTB/POZ_dom"/>
</dbReference>
<name>A0AAD7IW68_9AGAR</name>
<dbReference type="InterPro" id="IPR011333">
    <property type="entry name" value="SKP1/BTB/POZ_sf"/>
</dbReference>
<dbReference type="AlphaFoldDB" id="A0AAD7IW68"/>
<accession>A0AAD7IW68</accession>
<sequence>QRCSDLWFADCGLILRAGKVLFRVSREMLAARSPAFADMLSFAQPDDAERIEDCPVVTLPDTGREVEVFLRAL</sequence>
<dbReference type="Gene3D" id="3.30.710.10">
    <property type="entry name" value="Potassium Channel Kv1.1, Chain A"/>
    <property type="match status" value="1"/>
</dbReference>